<feature type="active site" description="Nucleophile" evidence="9">
    <location>
        <position position="31"/>
    </location>
</feature>
<dbReference type="PIRSF" id="PIRSF000077">
    <property type="entry name" value="Thioredoxin"/>
    <property type="match status" value="1"/>
</dbReference>
<proteinExistence type="inferred from homology"/>
<keyword evidence="4" id="KW-0249">Electron transport</keyword>
<evidence type="ECO:0000256" key="4">
    <source>
        <dbReference type="ARBA" id="ARBA00022982"/>
    </source>
</evidence>
<dbReference type="Gene3D" id="3.40.30.10">
    <property type="entry name" value="Glutaredoxin"/>
    <property type="match status" value="1"/>
</dbReference>
<evidence type="ECO:0000256" key="9">
    <source>
        <dbReference type="PIRSR" id="PIRSR000077-1"/>
    </source>
</evidence>
<dbReference type="InterPro" id="IPR017937">
    <property type="entry name" value="Thioredoxin_CS"/>
</dbReference>
<name>A0A926HIQ0_9FIRM</name>
<evidence type="ECO:0000256" key="3">
    <source>
        <dbReference type="ARBA" id="ARBA00022448"/>
    </source>
</evidence>
<organism evidence="12 13">
    <name type="scientific">Luoshenia tenuis</name>
    <dbReference type="NCBI Taxonomy" id="2763654"/>
    <lineage>
        <taxon>Bacteria</taxon>
        <taxon>Bacillati</taxon>
        <taxon>Bacillota</taxon>
        <taxon>Clostridia</taxon>
        <taxon>Christensenellales</taxon>
        <taxon>Christensenellaceae</taxon>
        <taxon>Luoshenia</taxon>
    </lineage>
</organism>
<evidence type="ECO:0000256" key="2">
    <source>
        <dbReference type="ARBA" id="ARBA00020570"/>
    </source>
</evidence>
<dbReference type="EMBL" id="JACRSO010000002">
    <property type="protein sequence ID" value="MBC8529037.1"/>
    <property type="molecule type" value="Genomic_DNA"/>
</dbReference>
<evidence type="ECO:0000256" key="10">
    <source>
        <dbReference type="PIRSR" id="PIRSR000077-4"/>
    </source>
</evidence>
<dbReference type="FunFam" id="3.40.30.10:FF:000001">
    <property type="entry name" value="Thioredoxin"/>
    <property type="match status" value="1"/>
</dbReference>
<evidence type="ECO:0000256" key="7">
    <source>
        <dbReference type="NCBIfam" id="TIGR01068"/>
    </source>
</evidence>
<evidence type="ECO:0000313" key="12">
    <source>
        <dbReference type="EMBL" id="MBC8529037.1"/>
    </source>
</evidence>
<dbReference type="PROSITE" id="PS00194">
    <property type="entry name" value="THIOREDOXIN_1"/>
    <property type="match status" value="1"/>
</dbReference>
<dbReference type="RefSeq" id="WP_249284939.1">
    <property type="nucleotide sequence ID" value="NZ_JACRSO010000002.1"/>
</dbReference>
<dbReference type="InterPro" id="IPR013766">
    <property type="entry name" value="Thioredoxin_domain"/>
</dbReference>
<feature type="active site" description="Nucleophile" evidence="9">
    <location>
        <position position="34"/>
    </location>
</feature>
<comment type="caution">
    <text evidence="12">The sequence shown here is derived from an EMBL/GenBank/DDBJ whole genome shotgun (WGS) entry which is preliminary data.</text>
</comment>
<keyword evidence="6 10" id="KW-0676">Redox-active center</keyword>
<dbReference type="InterPro" id="IPR005746">
    <property type="entry name" value="Thioredoxin"/>
</dbReference>
<sequence>MAVVTLTKDNFATEVEQAQEPVLVDFWATWCGPCRMIGPVVEQIAEANAGKLKVGKVNVDEQPELSARFGVMSIPTLILFKGGQQVEQVIGANPGALNAMVQNNI</sequence>
<protein>
    <recommendedName>
        <fullName evidence="2 7">Thioredoxin</fullName>
    </recommendedName>
</protein>
<dbReference type="PANTHER" id="PTHR45663">
    <property type="entry name" value="GEO12009P1"/>
    <property type="match status" value="1"/>
</dbReference>
<dbReference type="InterPro" id="IPR036249">
    <property type="entry name" value="Thioredoxin-like_sf"/>
</dbReference>
<keyword evidence="5 10" id="KW-1015">Disulfide bond</keyword>
<dbReference type="NCBIfam" id="TIGR01068">
    <property type="entry name" value="thioredoxin"/>
    <property type="match status" value="1"/>
</dbReference>
<evidence type="ECO:0000256" key="6">
    <source>
        <dbReference type="ARBA" id="ARBA00023284"/>
    </source>
</evidence>
<dbReference type="Proteomes" id="UP000654279">
    <property type="component" value="Unassembled WGS sequence"/>
</dbReference>
<dbReference type="GO" id="GO:0045454">
    <property type="term" value="P:cell redox homeostasis"/>
    <property type="evidence" value="ECO:0007669"/>
    <property type="project" value="TreeGrafter"/>
</dbReference>
<dbReference type="Pfam" id="PF00085">
    <property type="entry name" value="Thioredoxin"/>
    <property type="match status" value="1"/>
</dbReference>
<dbReference type="CDD" id="cd02947">
    <property type="entry name" value="TRX_family"/>
    <property type="match status" value="1"/>
</dbReference>
<dbReference type="PANTHER" id="PTHR45663:SF11">
    <property type="entry name" value="GEO12009P1"/>
    <property type="match status" value="1"/>
</dbReference>
<dbReference type="GO" id="GO:0005829">
    <property type="term" value="C:cytosol"/>
    <property type="evidence" value="ECO:0007669"/>
    <property type="project" value="TreeGrafter"/>
</dbReference>
<evidence type="ECO:0000259" key="11">
    <source>
        <dbReference type="PROSITE" id="PS51352"/>
    </source>
</evidence>
<feature type="site" description="Contributes to redox potential value" evidence="9">
    <location>
        <position position="33"/>
    </location>
</feature>
<dbReference type="PROSITE" id="PS51352">
    <property type="entry name" value="THIOREDOXIN_2"/>
    <property type="match status" value="1"/>
</dbReference>
<feature type="disulfide bond" description="Redox-active" evidence="10">
    <location>
        <begin position="31"/>
        <end position="34"/>
    </location>
</feature>
<feature type="site" description="Contributes to redox potential value" evidence="9">
    <location>
        <position position="32"/>
    </location>
</feature>
<dbReference type="PRINTS" id="PR00421">
    <property type="entry name" value="THIOREDOXIN"/>
</dbReference>
<dbReference type="GO" id="GO:0015035">
    <property type="term" value="F:protein-disulfide reductase activity"/>
    <property type="evidence" value="ECO:0007669"/>
    <property type="project" value="UniProtKB-UniRule"/>
</dbReference>
<accession>A0A926HIQ0</accession>
<evidence type="ECO:0000313" key="13">
    <source>
        <dbReference type="Proteomes" id="UP000654279"/>
    </source>
</evidence>
<reference evidence="12" key="1">
    <citation type="submission" date="2020-08" db="EMBL/GenBank/DDBJ databases">
        <title>Genome public.</title>
        <authorList>
            <person name="Liu C."/>
            <person name="Sun Q."/>
        </authorList>
    </citation>
    <scope>NUCLEOTIDE SEQUENCE</scope>
    <source>
        <strain evidence="12">NSJ-44</strain>
    </source>
</reference>
<gene>
    <name evidence="12" type="primary">trxA</name>
    <name evidence="12" type="ORF">H8699_06320</name>
</gene>
<evidence type="ECO:0000256" key="1">
    <source>
        <dbReference type="ARBA" id="ARBA00008987"/>
    </source>
</evidence>
<feature type="site" description="Deprotonates C-terminal active site Cys" evidence="9">
    <location>
        <position position="25"/>
    </location>
</feature>
<comment type="similarity">
    <text evidence="1 8">Belongs to the thioredoxin family.</text>
</comment>
<keyword evidence="13" id="KW-1185">Reference proteome</keyword>
<dbReference type="AlphaFoldDB" id="A0A926HIQ0"/>
<feature type="domain" description="Thioredoxin" evidence="11">
    <location>
        <begin position="1"/>
        <end position="105"/>
    </location>
</feature>
<evidence type="ECO:0000256" key="8">
    <source>
        <dbReference type="PIRNR" id="PIRNR000077"/>
    </source>
</evidence>
<dbReference type="SUPFAM" id="SSF52833">
    <property type="entry name" value="Thioredoxin-like"/>
    <property type="match status" value="1"/>
</dbReference>
<evidence type="ECO:0000256" key="5">
    <source>
        <dbReference type="ARBA" id="ARBA00023157"/>
    </source>
</evidence>
<keyword evidence="3" id="KW-0813">Transport</keyword>